<evidence type="ECO:0000256" key="3">
    <source>
        <dbReference type="ARBA" id="ARBA00010286"/>
    </source>
</evidence>
<dbReference type="InterPro" id="IPR011059">
    <property type="entry name" value="Metal-dep_hydrolase_composite"/>
</dbReference>
<gene>
    <name evidence="7" type="ORF">JHE00_24830</name>
</gene>
<accession>A0A934QW87</accession>
<dbReference type="PANTHER" id="PTHR43668">
    <property type="entry name" value="ALLANTOINASE"/>
    <property type="match status" value="1"/>
</dbReference>
<sequence>MRLHIVNGRLVTPAGILDSDLLCTDGTITAILDRGAPVEADERYDAAGNLVFPGFIDPHVHSRDPGLSHKEDFDHSTRGALVGGVTTVLEMPNAIPPVDSAEVFEQRRRQHEQSAWTDFGLWGLALGDANIDQIGPLFDAGAVAVKLFWGYALHRETRSLVYNLGDEKPEDLLMPPPNGQVLQLFAEVAKHGGVLAAHCEDKDVLATSQEALGHAIETYEDLLAARPAVAEATTISIAAQFAKATGCRFHVVHLASEMGLDAVRTAQRNGISVSAETCPQYLTLTDADYPRVGPVMKVYPPVREQSDQDALWAGFNDDAISSVGSDHAPHTVEEKSRGFETQPAGAVGCETFGPVLLDALARGKTTAMRLAEVASTQTAKFYGLYPRKGVIRPGSDADLVIVDPEQTRTVRNDELIAKQPVSPWNGVELRGGPVATVLRGEVVVRDREIVAERRGRFVPADHSANQTDGRGE</sequence>
<dbReference type="PANTHER" id="PTHR43668:SF2">
    <property type="entry name" value="ALLANTOINASE"/>
    <property type="match status" value="1"/>
</dbReference>
<evidence type="ECO:0000313" key="8">
    <source>
        <dbReference type="Proteomes" id="UP000635245"/>
    </source>
</evidence>
<dbReference type="EMBL" id="JAENJH010000007">
    <property type="protein sequence ID" value="MBK1787563.1"/>
    <property type="molecule type" value="Genomic_DNA"/>
</dbReference>
<dbReference type="GO" id="GO:0004038">
    <property type="term" value="F:allantoinase activity"/>
    <property type="evidence" value="ECO:0007669"/>
    <property type="project" value="TreeGrafter"/>
</dbReference>
<dbReference type="InterPro" id="IPR006680">
    <property type="entry name" value="Amidohydro-rel"/>
</dbReference>
<comment type="similarity">
    <text evidence="3">Belongs to the metallo-dependent hydrolases superfamily. DHOase family. Class I DHOase subfamily.</text>
</comment>
<keyword evidence="8" id="KW-1185">Reference proteome</keyword>
<name>A0A934QW87_9PSEU</name>
<comment type="cofactor">
    <cofactor evidence="1">
        <name>Zn(2+)</name>
        <dbReference type="ChEBI" id="CHEBI:29105"/>
    </cofactor>
</comment>
<organism evidence="7 8">
    <name type="scientific">Prauserella cavernicola</name>
    <dbReference type="NCBI Taxonomy" id="2800127"/>
    <lineage>
        <taxon>Bacteria</taxon>
        <taxon>Bacillati</taxon>
        <taxon>Actinomycetota</taxon>
        <taxon>Actinomycetes</taxon>
        <taxon>Pseudonocardiales</taxon>
        <taxon>Pseudonocardiaceae</taxon>
        <taxon>Prauserella</taxon>
    </lineage>
</organism>
<keyword evidence="4" id="KW-0479">Metal-binding</keyword>
<dbReference type="RefSeq" id="WP_200322311.1">
    <property type="nucleotide sequence ID" value="NZ_JAENJH010000007.1"/>
</dbReference>
<dbReference type="SUPFAM" id="SSF51338">
    <property type="entry name" value="Composite domain of metallo-dependent hydrolases"/>
    <property type="match status" value="1"/>
</dbReference>
<dbReference type="GO" id="GO:0046872">
    <property type="term" value="F:metal ion binding"/>
    <property type="evidence" value="ECO:0007669"/>
    <property type="project" value="UniProtKB-KW"/>
</dbReference>
<dbReference type="Gene3D" id="3.20.20.140">
    <property type="entry name" value="Metal-dependent hydrolases"/>
    <property type="match status" value="1"/>
</dbReference>
<dbReference type="GO" id="GO:0006145">
    <property type="term" value="P:purine nucleobase catabolic process"/>
    <property type="evidence" value="ECO:0007669"/>
    <property type="project" value="TreeGrafter"/>
</dbReference>
<dbReference type="InterPro" id="IPR002195">
    <property type="entry name" value="Dihydroorotase_CS"/>
</dbReference>
<feature type="domain" description="Amidohydrolase-related" evidence="6">
    <location>
        <begin position="50"/>
        <end position="443"/>
    </location>
</feature>
<reference evidence="7" key="1">
    <citation type="submission" date="2020-12" db="EMBL/GenBank/DDBJ databases">
        <title>Prauserella sp. ASG 168, a novel actinomycete isolated from cave rock.</title>
        <authorList>
            <person name="Suriyachadkun C."/>
        </authorList>
    </citation>
    <scope>NUCLEOTIDE SEQUENCE</scope>
    <source>
        <strain evidence="7">ASG 168</strain>
    </source>
</reference>
<evidence type="ECO:0000256" key="5">
    <source>
        <dbReference type="ARBA" id="ARBA00022801"/>
    </source>
</evidence>
<dbReference type="Pfam" id="PF01979">
    <property type="entry name" value="Amidohydro_1"/>
    <property type="match status" value="1"/>
</dbReference>
<dbReference type="InterPro" id="IPR050138">
    <property type="entry name" value="DHOase/Allantoinase_Hydrolase"/>
</dbReference>
<evidence type="ECO:0000256" key="2">
    <source>
        <dbReference type="ARBA" id="ARBA00002368"/>
    </source>
</evidence>
<evidence type="ECO:0000256" key="1">
    <source>
        <dbReference type="ARBA" id="ARBA00001947"/>
    </source>
</evidence>
<dbReference type="Proteomes" id="UP000635245">
    <property type="component" value="Unassembled WGS sequence"/>
</dbReference>
<keyword evidence="5" id="KW-0378">Hydrolase</keyword>
<dbReference type="AlphaFoldDB" id="A0A934QW87"/>
<dbReference type="PROSITE" id="PS00483">
    <property type="entry name" value="DIHYDROOROTASE_2"/>
    <property type="match status" value="1"/>
</dbReference>
<dbReference type="InterPro" id="IPR032466">
    <property type="entry name" value="Metal_Hydrolase"/>
</dbReference>
<dbReference type="SUPFAM" id="SSF51556">
    <property type="entry name" value="Metallo-dependent hydrolases"/>
    <property type="match status" value="1"/>
</dbReference>
<comment type="function">
    <text evidence="2">Catalyzes the reversible cyclization of carbamoyl aspartate to dihydroorotate.</text>
</comment>
<comment type="caution">
    <text evidence="7">The sequence shown here is derived from an EMBL/GenBank/DDBJ whole genome shotgun (WGS) entry which is preliminary data.</text>
</comment>
<evidence type="ECO:0000313" key="7">
    <source>
        <dbReference type="EMBL" id="MBK1787563.1"/>
    </source>
</evidence>
<dbReference type="Gene3D" id="2.30.40.10">
    <property type="entry name" value="Urease, subunit C, domain 1"/>
    <property type="match status" value="1"/>
</dbReference>
<protein>
    <submittedName>
        <fullName evidence="7">Dihydroorotase family protein</fullName>
    </submittedName>
</protein>
<dbReference type="GO" id="GO:0005737">
    <property type="term" value="C:cytoplasm"/>
    <property type="evidence" value="ECO:0007669"/>
    <property type="project" value="TreeGrafter"/>
</dbReference>
<evidence type="ECO:0000256" key="4">
    <source>
        <dbReference type="ARBA" id="ARBA00022723"/>
    </source>
</evidence>
<proteinExistence type="inferred from homology"/>
<evidence type="ECO:0000259" key="6">
    <source>
        <dbReference type="Pfam" id="PF01979"/>
    </source>
</evidence>